<dbReference type="Proteomes" id="UP000477651">
    <property type="component" value="Unassembled WGS sequence"/>
</dbReference>
<keyword evidence="2" id="KW-0597">Phosphoprotein</keyword>
<dbReference type="InterPro" id="IPR036736">
    <property type="entry name" value="ACP-like_sf"/>
</dbReference>
<dbReference type="RefSeq" id="WP_163764008.1">
    <property type="nucleotide sequence ID" value="NZ_JAAGYR010000004.1"/>
</dbReference>
<dbReference type="Pfam" id="PF00550">
    <property type="entry name" value="PP-binding"/>
    <property type="match status" value="1"/>
</dbReference>
<gene>
    <name evidence="4" type="ORF">F9B74_03105</name>
</gene>
<dbReference type="PROSITE" id="PS50075">
    <property type="entry name" value="CARRIER"/>
    <property type="match status" value="1"/>
</dbReference>
<name>A0A6L9Y4Y9_9BURK</name>
<dbReference type="AlphaFoldDB" id="A0A6L9Y4Y9"/>
<dbReference type="EMBL" id="JAAGYR010000004">
    <property type="protein sequence ID" value="NEN75316.1"/>
    <property type="molecule type" value="Genomic_DNA"/>
</dbReference>
<evidence type="ECO:0000313" key="5">
    <source>
        <dbReference type="Proteomes" id="UP000477651"/>
    </source>
</evidence>
<dbReference type="PROSITE" id="PS00012">
    <property type="entry name" value="PHOSPHOPANTETHEINE"/>
    <property type="match status" value="1"/>
</dbReference>
<evidence type="ECO:0000313" key="4">
    <source>
        <dbReference type="EMBL" id="NEN75316.1"/>
    </source>
</evidence>
<feature type="domain" description="Carrier" evidence="3">
    <location>
        <begin position="13"/>
        <end position="88"/>
    </location>
</feature>
<reference evidence="4 5" key="1">
    <citation type="submission" date="2020-02" db="EMBL/GenBank/DDBJ databases">
        <title>Pelistega sp. NLN82 were isolated from wild rodents of the Hainan Island.</title>
        <authorList>
            <person name="Niu N."/>
            <person name="Zhou J."/>
        </authorList>
    </citation>
    <scope>NUCLEOTIDE SEQUENCE [LARGE SCALE GENOMIC DNA]</scope>
    <source>
        <strain evidence="4 5">NLN82</strain>
    </source>
</reference>
<organism evidence="4 5">
    <name type="scientific">Pelistega ratti</name>
    <dbReference type="NCBI Taxonomy" id="2652177"/>
    <lineage>
        <taxon>Bacteria</taxon>
        <taxon>Pseudomonadati</taxon>
        <taxon>Pseudomonadota</taxon>
        <taxon>Betaproteobacteria</taxon>
        <taxon>Burkholderiales</taxon>
        <taxon>Alcaligenaceae</taxon>
        <taxon>Pelistega</taxon>
    </lineage>
</organism>
<evidence type="ECO:0000256" key="1">
    <source>
        <dbReference type="ARBA" id="ARBA00022450"/>
    </source>
</evidence>
<keyword evidence="1" id="KW-0596">Phosphopantetheine</keyword>
<evidence type="ECO:0000256" key="2">
    <source>
        <dbReference type="ARBA" id="ARBA00022553"/>
    </source>
</evidence>
<dbReference type="Gene3D" id="1.10.1200.10">
    <property type="entry name" value="ACP-like"/>
    <property type="match status" value="1"/>
</dbReference>
<evidence type="ECO:0000259" key="3">
    <source>
        <dbReference type="PROSITE" id="PS50075"/>
    </source>
</evidence>
<protein>
    <recommendedName>
        <fullName evidence="3">Carrier domain-containing protein</fullName>
    </recommendedName>
</protein>
<dbReference type="SUPFAM" id="SSF47336">
    <property type="entry name" value="ACP-like"/>
    <property type="match status" value="1"/>
</dbReference>
<dbReference type="InterPro" id="IPR006162">
    <property type="entry name" value="Ppantetheine_attach_site"/>
</dbReference>
<keyword evidence="5" id="KW-1185">Reference proteome</keyword>
<proteinExistence type="predicted"/>
<sequence>MNNNRDNTSYKVEITKISRSWLEQRVKSLLSEDIDIDEHEKLMLYGIDSLHIMKLSSELQQYEISVSFSELGKNPTLSAWWEIIQNKKRVNK</sequence>
<dbReference type="InterPro" id="IPR009081">
    <property type="entry name" value="PP-bd_ACP"/>
</dbReference>
<accession>A0A6L9Y4Y9</accession>
<comment type="caution">
    <text evidence="4">The sequence shown here is derived from an EMBL/GenBank/DDBJ whole genome shotgun (WGS) entry which is preliminary data.</text>
</comment>